<reference evidence="2" key="1">
    <citation type="journal article" date="2019" name="Int. J. Syst. Evol. Microbiol.">
        <title>The Global Catalogue of Microorganisms (GCM) 10K type strain sequencing project: providing services to taxonomists for standard genome sequencing and annotation.</title>
        <authorList>
            <consortium name="The Broad Institute Genomics Platform"/>
            <consortium name="The Broad Institute Genome Sequencing Center for Infectious Disease"/>
            <person name="Wu L."/>
            <person name="Ma J."/>
        </authorList>
    </citation>
    <scope>NUCLEOTIDE SEQUENCE [LARGE SCALE GENOMIC DNA]</scope>
    <source>
        <strain evidence="2">JCM 16949</strain>
    </source>
</reference>
<dbReference type="NCBIfam" id="TIGR01509">
    <property type="entry name" value="HAD-SF-IA-v3"/>
    <property type="match status" value="1"/>
</dbReference>
<accession>A0ABP7FTB6</accession>
<keyword evidence="2" id="KW-1185">Reference proteome</keyword>
<dbReference type="InterPro" id="IPR006439">
    <property type="entry name" value="HAD-SF_hydro_IA"/>
</dbReference>
<dbReference type="RefSeq" id="WP_344756999.1">
    <property type="nucleotide sequence ID" value="NZ_BAABAE010000003.1"/>
</dbReference>
<name>A0ABP7FTB6_9MICO</name>
<dbReference type="EMBL" id="BAABAE010000003">
    <property type="protein sequence ID" value="GAA3747808.1"/>
    <property type="molecule type" value="Genomic_DNA"/>
</dbReference>
<sequence>MDLYLFDFDDTLYDYDFRMRLPALALLTGVSQYTLAKSWWAGGFERRAEAGEWPTSEEYLAKFTEVTGAALTLEGWREARMLASTPIPGAVDALRRAADLGTVAVLTNNPAPFAESFSWLAPDVAAIVGDNVLVSSDLGVRKPDAAIYRLAMERFGASPETTFFTDDSEANAEGASAVGIRAHHIEVVNGVPGTHGLDAAIAEFAGRG</sequence>
<dbReference type="Gene3D" id="3.40.50.1000">
    <property type="entry name" value="HAD superfamily/HAD-like"/>
    <property type="match status" value="1"/>
</dbReference>
<dbReference type="SUPFAM" id="SSF56784">
    <property type="entry name" value="HAD-like"/>
    <property type="match status" value="1"/>
</dbReference>
<dbReference type="SFLD" id="SFLDG01129">
    <property type="entry name" value="C1.5:_HAD__Beta-PGM__Phosphata"/>
    <property type="match status" value="1"/>
</dbReference>
<organism evidence="1 2">
    <name type="scientific">Leifsonella bigeumensis</name>
    <dbReference type="NCBI Taxonomy" id="433643"/>
    <lineage>
        <taxon>Bacteria</taxon>
        <taxon>Bacillati</taxon>
        <taxon>Actinomycetota</taxon>
        <taxon>Actinomycetes</taxon>
        <taxon>Micrococcales</taxon>
        <taxon>Microbacteriaceae</taxon>
        <taxon>Leifsonella</taxon>
    </lineage>
</organism>
<dbReference type="NCBIfam" id="TIGR01549">
    <property type="entry name" value="HAD-SF-IA-v1"/>
    <property type="match status" value="1"/>
</dbReference>
<dbReference type="PRINTS" id="PR00413">
    <property type="entry name" value="HADHALOGNASE"/>
</dbReference>
<dbReference type="Pfam" id="PF00702">
    <property type="entry name" value="Hydrolase"/>
    <property type="match status" value="1"/>
</dbReference>
<dbReference type="InterPro" id="IPR036412">
    <property type="entry name" value="HAD-like_sf"/>
</dbReference>
<comment type="caution">
    <text evidence="1">The sequence shown here is derived from an EMBL/GenBank/DDBJ whole genome shotgun (WGS) entry which is preliminary data.</text>
</comment>
<evidence type="ECO:0000313" key="2">
    <source>
        <dbReference type="Proteomes" id="UP001501004"/>
    </source>
</evidence>
<dbReference type="InterPro" id="IPR023214">
    <property type="entry name" value="HAD_sf"/>
</dbReference>
<proteinExistence type="predicted"/>
<evidence type="ECO:0000313" key="1">
    <source>
        <dbReference type="EMBL" id="GAA3747808.1"/>
    </source>
</evidence>
<gene>
    <name evidence="1" type="ORF">GCM10022239_24130</name>
</gene>
<dbReference type="PANTHER" id="PTHR43611:SF3">
    <property type="entry name" value="FLAVIN MONONUCLEOTIDE HYDROLASE 1, CHLOROPLATIC"/>
    <property type="match status" value="1"/>
</dbReference>
<dbReference type="CDD" id="cd02603">
    <property type="entry name" value="HAD_sEH-N_like"/>
    <property type="match status" value="1"/>
</dbReference>
<protein>
    <submittedName>
        <fullName evidence="1">HAD family phosphatase</fullName>
    </submittedName>
</protein>
<dbReference type="SFLD" id="SFLDS00003">
    <property type="entry name" value="Haloacid_Dehalogenase"/>
    <property type="match status" value="1"/>
</dbReference>
<dbReference type="Proteomes" id="UP001501004">
    <property type="component" value="Unassembled WGS sequence"/>
</dbReference>
<dbReference type="PANTHER" id="PTHR43611">
    <property type="entry name" value="ALPHA-D-GLUCOSE 1-PHOSPHATE PHOSPHATASE"/>
    <property type="match status" value="1"/>
</dbReference>